<evidence type="ECO:0000313" key="5">
    <source>
        <dbReference type="Proteomes" id="UP000251647"/>
    </source>
</evidence>
<evidence type="ECO:0000259" key="3">
    <source>
        <dbReference type="Pfam" id="PF01156"/>
    </source>
</evidence>
<dbReference type="CDD" id="cd02650">
    <property type="entry name" value="nuc_hydro_CaPnhB"/>
    <property type="match status" value="1"/>
</dbReference>
<evidence type="ECO:0000256" key="1">
    <source>
        <dbReference type="ARBA" id="ARBA00022801"/>
    </source>
</evidence>
<keyword evidence="2 4" id="KW-0326">Glycosidase</keyword>
<protein>
    <submittedName>
        <fullName evidence="4">Pyrimidine-specific ribonucleoside hydrolase rihB</fullName>
        <ecNumber evidence="4">3.2.2.8</ecNumber>
    </submittedName>
</protein>
<dbReference type="PANTHER" id="PTHR12304:SF4">
    <property type="entry name" value="URIDINE NUCLEOSIDASE"/>
    <property type="match status" value="1"/>
</dbReference>
<dbReference type="EMBL" id="UATL01000005">
    <property type="protein sequence ID" value="SPY44178.1"/>
    <property type="molecule type" value="Genomic_DNA"/>
</dbReference>
<proteinExistence type="predicted"/>
<dbReference type="AlphaFoldDB" id="A0A2X1XL37"/>
<organism evidence="4 5">
    <name type="scientific">Photobacterium damselae</name>
    <dbReference type="NCBI Taxonomy" id="38293"/>
    <lineage>
        <taxon>Bacteria</taxon>
        <taxon>Pseudomonadati</taxon>
        <taxon>Pseudomonadota</taxon>
        <taxon>Gammaproteobacteria</taxon>
        <taxon>Vibrionales</taxon>
        <taxon>Vibrionaceae</taxon>
        <taxon>Photobacterium</taxon>
    </lineage>
</organism>
<dbReference type="InterPro" id="IPR036452">
    <property type="entry name" value="Ribo_hydro-like"/>
</dbReference>
<evidence type="ECO:0000256" key="2">
    <source>
        <dbReference type="ARBA" id="ARBA00023295"/>
    </source>
</evidence>
<dbReference type="InterPro" id="IPR023186">
    <property type="entry name" value="IUNH"/>
</dbReference>
<reference evidence="4 5" key="1">
    <citation type="submission" date="2018-06" db="EMBL/GenBank/DDBJ databases">
        <authorList>
            <consortium name="Pathogen Informatics"/>
            <person name="Doyle S."/>
        </authorList>
    </citation>
    <scope>NUCLEOTIDE SEQUENCE [LARGE SCALE GENOMIC DNA]</scope>
    <source>
        <strain evidence="4 5">NCTC11647</strain>
    </source>
</reference>
<dbReference type="GO" id="GO:0008477">
    <property type="term" value="F:purine nucleosidase activity"/>
    <property type="evidence" value="ECO:0007669"/>
    <property type="project" value="TreeGrafter"/>
</dbReference>
<dbReference type="GO" id="GO:0006152">
    <property type="term" value="P:purine nucleoside catabolic process"/>
    <property type="evidence" value="ECO:0007669"/>
    <property type="project" value="TreeGrafter"/>
</dbReference>
<dbReference type="Gene3D" id="3.90.245.10">
    <property type="entry name" value="Ribonucleoside hydrolase-like"/>
    <property type="match status" value="1"/>
</dbReference>
<dbReference type="SUPFAM" id="SSF53590">
    <property type="entry name" value="Nucleoside hydrolase"/>
    <property type="match status" value="1"/>
</dbReference>
<keyword evidence="1 4" id="KW-0378">Hydrolase</keyword>
<dbReference type="GO" id="GO:0005829">
    <property type="term" value="C:cytosol"/>
    <property type="evidence" value="ECO:0007669"/>
    <property type="project" value="TreeGrafter"/>
</dbReference>
<dbReference type="Pfam" id="PF01156">
    <property type="entry name" value="IU_nuc_hydro"/>
    <property type="match status" value="1"/>
</dbReference>
<feature type="domain" description="Inosine/uridine-preferring nucleoside hydrolase" evidence="3">
    <location>
        <begin position="10"/>
        <end position="313"/>
    </location>
</feature>
<dbReference type="Proteomes" id="UP000251647">
    <property type="component" value="Unassembled WGS sequence"/>
</dbReference>
<gene>
    <name evidence="4" type="primary">rihB</name>
    <name evidence="4" type="ORF">NCTC11647_03115</name>
</gene>
<accession>A0A2X1XL37</accession>
<sequence>MTVILMTKKIILDTDPGIDDAMAILFAEAHPDIDLMAITTVFGNATIENGTHNALYLKQRFQMKADIAKGARQPLMRPPVGPTEIVHGKTGLGDFHAPELIDKAIDLRPAYQYIIESIRANPQEITLVAVGPLTNLAMAIQAAPDIASLVKEVVIMGGAFGVNDHRGNVTPYAEANIHDDPHAADIVFSASWPVKIIGLDVTEESFFSGQYLDQLRDHAGSVGQFIWDISRYYLRFYSNKVGLDGCHVHDPSAIAYVINPDLFSFRSGAVRVVCEGPAEGMTIQKFDDKFYPIDEWSIRPSQQVGVDVDEKQLLALYQQTIVNYSYQFEQ</sequence>
<dbReference type="EC" id="3.2.2.8" evidence="4"/>
<dbReference type="GO" id="GO:0050263">
    <property type="term" value="F:ribosylpyrimidine nucleosidase activity"/>
    <property type="evidence" value="ECO:0007669"/>
    <property type="project" value="UniProtKB-EC"/>
</dbReference>
<name>A0A2X1XL37_PHODM</name>
<evidence type="ECO:0000313" key="4">
    <source>
        <dbReference type="EMBL" id="SPY44178.1"/>
    </source>
</evidence>
<dbReference type="InterPro" id="IPR001910">
    <property type="entry name" value="Inosine/uridine_hydrolase_dom"/>
</dbReference>
<dbReference type="PANTHER" id="PTHR12304">
    <property type="entry name" value="INOSINE-URIDINE PREFERRING NUCLEOSIDE HYDROLASE"/>
    <property type="match status" value="1"/>
</dbReference>